<comment type="caution">
    <text evidence="2">The sequence shown here is derived from an EMBL/GenBank/DDBJ whole genome shotgun (WGS) entry which is preliminary data.</text>
</comment>
<dbReference type="EMBL" id="JANKHO010000469">
    <property type="protein sequence ID" value="KAJ3509541.1"/>
    <property type="molecule type" value="Genomic_DNA"/>
</dbReference>
<sequence length="708" mass="80547">MAESPRYYIFDHDDVCSFAEGLDMNRHSQTLDLKAMMENGDKEFSFLFGGSSDARHVFGTLIRLANWKDKLTRQGNPDFSVHLTVVDIHPASIARNLIMFTLLDEISRNRPKKDSARVVELYATLFYLSTSIILPDYCHKIIVETSSSLASKLAQTAYNLPRWLHLDRETTSSVLGVLRYWAKPLPKTTAAFLAATKDHLHSCTEALESVHNYPKSDSDLEDYAQNMQGEADIYDRTKVLLPPKPFLPRHPAFRRLVDAYGNVPASTWKSLNREVEQTWKPNPTVFEPSTVADPETGNEERYPKVFEVPYHTIRSFALLSHRYSQSPGKADGRRPSPELKSIGNTVITSPTTISIASDSWKVQMASSTSSKSGCDMNTGMFESVSAYCWNYALLCRHMFPRFLGCRVLEELKTPFDDNVLEPLALPRPLETLATKQELHTWLSRLLLHTLSPATPQDNPCRVLMPNNITALFHVLIHLHNVGFPLHWLGDFVHLLLSDSLLTDVELYSGVLPIPMSKPKHDAPLPFRKAHLGAWRIGLEAIVSLIKDVLPFFAAVPQNYPSVDEVHPYLACVRFVDLRVVYPREVQVVSVYDRSIGLMFFRPSQGVRHETHIHDIPDILQGIYSGDDVQIVLNQEHVDLPNSNVIWKMSKSWLERMKKEQWKLVVYLTDVKIPEPVEAREWIDIKEAGVLDPPNNRSHPRRSIMDEVD</sequence>
<evidence type="ECO:0000313" key="2">
    <source>
        <dbReference type="EMBL" id="KAJ3509541.1"/>
    </source>
</evidence>
<organism evidence="2 3">
    <name type="scientific">Agrocybe chaxingu</name>
    <dbReference type="NCBI Taxonomy" id="84603"/>
    <lineage>
        <taxon>Eukaryota</taxon>
        <taxon>Fungi</taxon>
        <taxon>Dikarya</taxon>
        <taxon>Basidiomycota</taxon>
        <taxon>Agaricomycotina</taxon>
        <taxon>Agaricomycetes</taxon>
        <taxon>Agaricomycetidae</taxon>
        <taxon>Agaricales</taxon>
        <taxon>Agaricineae</taxon>
        <taxon>Strophariaceae</taxon>
        <taxon>Agrocybe</taxon>
    </lineage>
</organism>
<reference evidence="2" key="1">
    <citation type="submission" date="2022-07" db="EMBL/GenBank/DDBJ databases">
        <title>Genome Sequence of Agrocybe chaxingu.</title>
        <authorList>
            <person name="Buettner E."/>
        </authorList>
    </citation>
    <scope>NUCLEOTIDE SEQUENCE</scope>
    <source>
        <strain evidence="2">MP-N11</strain>
    </source>
</reference>
<gene>
    <name evidence="2" type="ORF">NLJ89_g5174</name>
</gene>
<protein>
    <recommendedName>
        <fullName evidence="1">DUF4470 domain-containing protein</fullName>
    </recommendedName>
</protein>
<name>A0A9W8JZ24_9AGAR</name>
<evidence type="ECO:0000313" key="3">
    <source>
        <dbReference type="Proteomes" id="UP001148786"/>
    </source>
</evidence>
<accession>A0A9W8JZ24</accession>
<dbReference type="Proteomes" id="UP001148786">
    <property type="component" value="Unassembled WGS sequence"/>
</dbReference>
<keyword evidence="3" id="KW-1185">Reference proteome</keyword>
<feature type="domain" description="DUF4470" evidence="1">
    <location>
        <begin position="28"/>
        <end position="124"/>
    </location>
</feature>
<evidence type="ECO:0000259" key="1">
    <source>
        <dbReference type="Pfam" id="PF14737"/>
    </source>
</evidence>
<dbReference type="AlphaFoldDB" id="A0A9W8JZ24"/>
<dbReference type="InterPro" id="IPR027974">
    <property type="entry name" value="DUF4470"/>
</dbReference>
<dbReference type="Pfam" id="PF14737">
    <property type="entry name" value="DUF4470"/>
    <property type="match status" value="1"/>
</dbReference>
<proteinExistence type="predicted"/>
<dbReference type="OrthoDB" id="2423701at2759"/>